<sequence length="405" mass="44751">MAAGDAALIKKINRSLIINEIVKHEAISRANLSKVTKLTRATISAQVADLIEEQLVVEKEIEYNLVGRKPTMLSLNAEAGYALGIDLERNQLTFVVTDLLGSPVSVDVMRCDCTNYADTLRLLIAQISSYQQQYNGRRYGLIGIVISVHGLVSSDEMIHFIPRLDWHQAPLKQDLQAALGVEVHIDNNANLSAYAERVFVHHPTKNLISVSLYSGIGMGMIVNDQYFSGHDGFAGEIGHMIVVPAGKPCECGNQGCWEKYASETIVFEALSKLYPDQKLDYTFILQQVEQGDQRLADVMEQYIYYLTIGLNNVINIYNPDVVVLDSGLLRIYPDALNKIKAGLRSRISHYHGLYISELGRTSCTLGACAKSIQQFLDIPALSLPYHAALSLPAAAPEYTLSSSME</sequence>
<dbReference type="RefSeq" id="WP_213514486.1">
    <property type="nucleotide sequence ID" value="NZ_BOSE01000003.1"/>
</dbReference>
<evidence type="ECO:0000313" key="4">
    <source>
        <dbReference type="EMBL" id="GIP16209.1"/>
    </source>
</evidence>
<dbReference type="CDD" id="cd24077">
    <property type="entry name" value="ASKHA_ATPase_ROK_SaXylR-like"/>
    <property type="match status" value="1"/>
</dbReference>
<keyword evidence="3" id="KW-0119">Carbohydrate metabolism</keyword>
<name>A0A920CYN4_9BACL</name>
<dbReference type="Gene3D" id="1.10.10.10">
    <property type="entry name" value="Winged helix-like DNA-binding domain superfamily/Winged helix DNA-binding domain"/>
    <property type="match status" value="1"/>
</dbReference>
<keyword evidence="3" id="KW-0859">Xylose metabolism</keyword>
<dbReference type="InterPro" id="IPR043129">
    <property type="entry name" value="ATPase_NBD"/>
</dbReference>
<evidence type="ECO:0000256" key="2">
    <source>
        <dbReference type="ARBA" id="ARBA00006479"/>
    </source>
</evidence>
<dbReference type="InterPro" id="IPR000600">
    <property type="entry name" value="ROK"/>
</dbReference>
<evidence type="ECO:0000313" key="5">
    <source>
        <dbReference type="Proteomes" id="UP000683139"/>
    </source>
</evidence>
<gene>
    <name evidence="4" type="primary">xylR_2</name>
    <name evidence="4" type="ORF">J40TS1_18510</name>
</gene>
<dbReference type="AlphaFoldDB" id="A0A920CYN4"/>
<dbReference type="Pfam" id="PF00480">
    <property type="entry name" value="ROK"/>
    <property type="match status" value="1"/>
</dbReference>
<proteinExistence type="inferred from homology"/>
<evidence type="ECO:0000256" key="1">
    <source>
        <dbReference type="ARBA" id="ARBA00002486"/>
    </source>
</evidence>
<evidence type="ECO:0000256" key="3">
    <source>
        <dbReference type="ARBA" id="ARBA00022629"/>
    </source>
</evidence>
<comment type="function">
    <text evidence="1">Transcriptional repressor of xylose-utilizing enzymes.</text>
</comment>
<dbReference type="PANTHER" id="PTHR18964:SF149">
    <property type="entry name" value="BIFUNCTIONAL UDP-N-ACETYLGLUCOSAMINE 2-EPIMERASE_N-ACETYLMANNOSAMINE KINASE"/>
    <property type="match status" value="1"/>
</dbReference>
<dbReference type="PANTHER" id="PTHR18964">
    <property type="entry name" value="ROK (REPRESSOR, ORF, KINASE) FAMILY"/>
    <property type="match status" value="1"/>
</dbReference>
<dbReference type="EMBL" id="BOSE01000003">
    <property type="protein sequence ID" value="GIP16209.1"/>
    <property type="molecule type" value="Genomic_DNA"/>
</dbReference>
<dbReference type="InterPro" id="IPR036388">
    <property type="entry name" value="WH-like_DNA-bd_sf"/>
</dbReference>
<protein>
    <submittedName>
        <fullName evidence="4">Xylose repressor</fullName>
    </submittedName>
</protein>
<keyword evidence="5" id="KW-1185">Reference proteome</keyword>
<dbReference type="SUPFAM" id="SSF53067">
    <property type="entry name" value="Actin-like ATPase domain"/>
    <property type="match status" value="1"/>
</dbReference>
<accession>A0A920CYN4</accession>
<comment type="caution">
    <text evidence="4">The sequence shown here is derived from an EMBL/GenBank/DDBJ whole genome shotgun (WGS) entry which is preliminary data.</text>
</comment>
<dbReference type="SUPFAM" id="SSF46785">
    <property type="entry name" value="Winged helix' DNA-binding domain"/>
    <property type="match status" value="1"/>
</dbReference>
<dbReference type="InterPro" id="IPR049874">
    <property type="entry name" value="ROK_cs"/>
</dbReference>
<dbReference type="Gene3D" id="3.30.420.40">
    <property type="match status" value="2"/>
</dbReference>
<comment type="similarity">
    <text evidence="2">Belongs to the ROK (NagC/XylR) family.</text>
</comment>
<dbReference type="InterPro" id="IPR036390">
    <property type="entry name" value="WH_DNA-bd_sf"/>
</dbReference>
<dbReference type="PROSITE" id="PS01125">
    <property type="entry name" value="ROK"/>
    <property type="match status" value="1"/>
</dbReference>
<reference evidence="4" key="1">
    <citation type="submission" date="2021-03" db="EMBL/GenBank/DDBJ databases">
        <title>Antimicrobial resistance genes in bacteria isolated from Japanese honey, and their potential for conferring macrolide and lincosamide resistance in the American foulbrood pathogen Paenibacillus larvae.</title>
        <authorList>
            <person name="Okamoto M."/>
            <person name="Kumagai M."/>
            <person name="Kanamori H."/>
            <person name="Takamatsu D."/>
        </authorList>
    </citation>
    <scope>NUCLEOTIDE SEQUENCE</scope>
    <source>
        <strain evidence="4">J40TS1</strain>
    </source>
</reference>
<dbReference type="GO" id="GO:0042732">
    <property type="term" value="P:D-xylose metabolic process"/>
    <property type="evidence" value="ECO:0007669"/>
    <property type="project" value="UniProtKB-KW"/>
</dbReference>
<dbReference type="Proteomes" id="UP000683139">
    <property type="component" value="Unassembled WGS sequence"/>
</dbReference>
<organism evidence="4 5">
    <name type="scientific">Paenibacillus montaniterrae</name>
    <dbReference type="NCBI Taxonomy" id="429341"/>
    <lineage>
        <taxon>Bacteria</taxon>
        <taxon>Bacillati</taxon>
        <taxon>Bacillota</taxon>
        <taxon>Bacilli</taxon>
        <taxon>Bacillales</taxon>
        <taxon>Paenibacillaceae</taxon>
        <taxon>Paenibacillus</taxon>
    </lineage>
</organism>